<reference evidence="5 6" key="1">
    <citation type="submission" date="2019-07" db="EMBL/GenBank/DDBJ databases">
        <title>Whole genome shotgun sequence of Meiothermus hypogaeus NBRC 106114.</title>
        <authorList>
            <person name="Hosoyama A."/>
            <person name="Uohara A."/>
            <person name="Ohji S."/>
            <person name="Ichikawa N."/>
        </authorList>
    </citation>
    <scope>NUCLEOTIDE SEQUENCE [LARGE SCALE GENOMIC DNA]</scope>
    <source>
        <strain evidence="5 6">NBRC 106114</strain>
    </source>
</reference>
<feature type="domain" description="ABC transporter" evidence="4">
    <location>
        <begin position="2"/>
        <end position="225"/>
    </location>
</feature>
<protein>
    <submittedName>
        <fullName evidence="5">Iron ABC transporter ATP-binding protein</fullName>
    </submittedName>
</protein>
<dbReference type="PANTHER" id="PTHR42781:SF4">
    <property type="entry name" value="SPERMIDINE_PUTRESCINE IMPORT ATP-BINDING PROTEIN POTA"/>
    <property type="match status" value="1"/>
</dbReference>
<dbReference type="InterPro" id="IPR003439">
    <property type="entry name" value="ABC_transporter-like_ATP-bd"/>
</dbReference>
<comment type="caution">
    <text evidence="5">The sequence shown here is derived from an EMBL/GenBank/DDBJ whole genome shotgun (WGS) entry which is preliminary data.</text>
</comment>
<dbReference type="InterPro" id="IPR050093">
    <property type="entry name" value="ABC_SmlMolc_Importer"/>
</dbReference>
<dbReference type="AlphaFoldDB" id="A0A511R1U3"/>
<dbReference type="Gene3D" id="3.40.50.300">
    <property type="entry name" value="P-loop containing nucleotide triphosphate hydrolases"/>
    <property type="match status" value="1"/>
</dbReference>
<gene>
    <name evidence="5" type="ORF">MHY01S_11320</name>
</gene>
<dbReference type="EMBL" id="BJXL01000027">
    <property type="protein sequence ID" value="GEM82966.1"/>
    <property type="molecule type" value="Genomic_DNA"/>
</dbReference>
<keyword evidence="3 5" id="KW-0067">ATP-binding</keyword>
<organism evidence="5 6">
    <name type="scientific">Meiothermus hypogaeus NBRC 106114</name>
    <dbReference type="NCBI Taxonomy" id="1227553"/>
    <lineage>
        <taxon>Bacteria</taxon>
        <taxon>Thermotogati</taxon>
        <taxon>Deinococcota</taxon>
        <taxon>Deinococci</taxon>
        <taxon>Thermales</taxon>
        <taxon>Thermaceae</taxon>
        <taxon>Meiothermus</taxon>
    </lineage>
</organism>
<dbReference type="FunFam" id="3.40.50.300:FF:000425">
    <property type="entry name" value="Probable ABC transporter, ATP-binding subunit"/>
    <property type="match status" value="1"/>
</dbReference>
<dbReference type="Pfam" id="PF00005">
    <property type="entry name" value="ABC_tran"/>
    <property type="match status" value="1"/>
</dbReference>
<evidence type="ECO:0000256" key="1">
    <source>
        <dbReference type="ARBA" id="ARBA00022448"/>
    </source>
</evidence>
<dbReference type="Proteomes" id="UP000321197">
    <property type="component" value="Unassembled WGS sequence"/>
</dbReference>
<name>A0A511R1U3_9DEIN</name>
<evidence type="ECO:0000256" key="3">
    <source>
        <dbReference type="ARBA" id="ARBA00022840"/>
    </source>
</evidence>
<dbReference type="GO" id="GO:0016887">
    <property type="term" value="F:ATP hydrolysis activity"/>
    <property type="evidence" value="ECO:0007669"/>
    <property type="project" value="InterPro"/>
</dbReference>
<evidence type="ECO:0000256" key="2">
    <source>
        <dbReference type="ARBA" id="ARBA00022741"/>
    </source>
</evidence>
<dbReference type="SMART" id="SM00382">
    <property type="entry name" value="AAA"/>
    <property type="match status" value="1"/>
</dbReference>
<dbReference type="PROSITE" id="PS50893">
    <property type="entry name" value="ABC_TRANSPORTER_2"/>
    <property type="match status" value="1"/>
</dbReference>
<keyword evidence="1" id="KW-0813">Transport</keyword>
<dbReference type="PROSITE" id="PS00211">
    <property type="entry name" value="ABC_TRANSPORTER_1"/>
    <property type="match status" value="1"/>
</dbReference>
<dbReference type="GO" id="GO:0015697">
    <property type="term" value="P:quaternary ammonium group transport"/>
    <property type="evidence" value="ECO:0007669"/>
    <property type="project" value="UniProtKB-ARBA"/>
</dbReference>
<dbReference type="PANTHER" id="PTHR42781">
    <property type="entry name" value="SPERMIDINE/PUTRESCINE IMPORT ATP-BINDING PROTEIN POTA"/>
    <property type="match status" value="1"/>
</dbReference>
<dbReference type="OrthoDB" id="25822at2"/>
<dbReference type="InterPro" id="IPR003593">
    <property type="entry name" value="AAA+_ATPase"/>
</dbReference>
<evidence type="ECO:0000259" key="4">
    <source>
        <dbReference type="PROSITE" id="PS50893"/>
    </source>
</evidence>
<evidence type="ECO:0000313" key="5">
    <source>
        <dbReference type="EMBL" id="GEM82966.1"/>
    </source>
</evidence>
<keyword evidence="2" id="KW-0547">Nucleotide-binding</keyword>
<evidence type="ECO:0000313" key="6">
    <source>
        <dbReference type="Proteomes" id="UP000321197"/>
    </source>
</evidence>
<accession>A0A511R1U3</accession>
<sequence>MLRLENITKNFGKAGVSGASLHLSPGEIVAVLGASGSGKTTLLNLVAGLLEPDAGRIFLGNEDVTHQPPEKRGLAYVFQDHALWPHLSALDHLLLVMKAPDRALAHHLLGRVGLGGLDARKPHQLSGGQKQRVALARALAARPRLLLLDEPYSALDPVLREELRLEVASLLRAEHVSALHVTHDPDEALAVADRVAVMDAGRIVQVDTPTRVYTQPQTLAAARAFGRLNLLKVQVQEGKVHLNGLAWSVQGVESGPGLLAFRYEDLVPAAEGLPAKVLAVFGGRGERLCRVDLGVGEAVVKLDAGLEEQVRLTPVKVLTVFPTPQK</sequence>
<dbReference type="InterPro" id="IPR017871">
    <property type="entry name" value="ABC_transporter-like_CS"/>
</dbReference>
<dbReference type="GO" id="GO:0005524">
    <property type="term" value="F:ATP binding"/>
    <property type="evidence" value="ECO:0007669"/>
    <property type="project" value="UniProtKB-KW"/>
</dbReference>
<proteinExistence type="predicted"/>
<dbReference type="InterPro" id="IPR027417">
    <property type="entry name" value="P-loop_NTPase"/>
</dbReference>
<dbReference type="SUPFAM" id="SSF52540">
    <property type="entry name" value="P-loop containing nucleoside triphosphate hydrolases"/>
    <property type="match status" value="1"/>
</dbReference>
<dbReference type="RefSeq" id="WP_119339478.1">
    <property type="nucleotide sequence ID" value="NZ_BJXL01000027.1"/>
</dbReference>